<gene>
    <name evidence="2" type="ORF">D4764_0225880</name>
</gene>
<accession>A0A5C6MK60</accession>
<protein>
    <submittedName>
        <fullName evidence="2">Uncharacterized protein</fullName>
    </submittedName>
</protein>
<organism evidence="2 3">
    <name type="scientific">Takifugu flavidus</name>
    <name type="common">sansaifugu</name>
    <dbReference type="NCBI Taxonomy" id="433684"/>
    <lineage>
        <taxon>Eukaryota</taxon>
        <taxon>Metazoa</taxon>
        <taxon>Chordata</taxon>
        <taxon>Craniata</taxon>
        <taxon>Vertebrata</taxon>
        <taxon>Euteleostomi</taxon>
        <taxon>Actinopterygii</taxon>
        <taxon>Neopterygii</taxon>
        <taxon>Teleostei</taxon>
        <taxon>Neoteleostei</taxon>
        <taxon>Acanthomorphata</taxon>
        <taxon>Eupercaria</taxon>
        <taxon>Tetraodontiformes</taxon>
        <taxon>Tetradontoidea</taxon>
        <taxon>Tetraodontidae</taxon>
        <taxon>Takifugu</taxon>
    </lineage>
</organism>
<evidence type="ECO:0000256" key="1">
    <source>
        <dbReference type="SAM" id="Coils"/>
    </source>
</evidence>
<evidence type="ECO:0000313" key="2">
    <source>
        <dbReference type="EMBL" id="TWW53747.1"/>
    </source>
</evidence>
<reference evidence="2 3" key="1">
    <citation type="submission" date="2019-04" db="EMBL/GenBank/DDBJ databases">
        <title>Chromosome genome assembly for Takifugu flavidus.</title>
        <authorList>
            <person name="Xiao S."/>
        </authorList>
    </citation>
    <scope>NUCLEOTIDE SEQUENCE [LARGE SCALE GENOMIC DNA]</scope>
    <source>
        <strain evidence="2">HTHZ2018</strain>
        <tissue evidence="2">Muscle</tissue>
    </source>
</reference>
<proteinExistence type="predicted"/>
<comment type="caution">
    <text evidence="2">The sequence shown here is derived from an EMBL/GenBank/DDBJ whole genome shotgun (WGS) entry which is preliminary data.</text>
</comment>
<name>A0A5C6MK60_9TELE</name>
<feature type="coiled-coil region" evidence="1">
    <location>
        <begin position="5"/>
        <end position="56"/>
    </location>
</feature>
<evidence type="ECO:0000313" key="3">
    <source>
        <dbReference type="Proteomes" id="UP000324091"/>
    </source>
</evidence>
<keyword evidence="1" id="KW-0175">Coiled coil</keyword>
<keyword evidence="3" id="KW-1185">Reference proteome</keyword>
<sequence>MKNVMETSKTAVTEERQGLEELKEQLKREKQDIEIMKEGKDKLEKLKTELQEKTGQADSLLFDINTQNSIIKDVILQVQSDRQKLVIALNTITLKEREQQVKENDLTKLQQQLETSKTAVAEEEDKN</sequence>
<dbReference type="EMBL" id="RHFK02000566">
    <property type="protein sequence ID" value="TWW53747.1"/>
    <property type="molecule type" value="Genomic_DNA"/>
</dbReference>
<feature type="coiled-coil region" evidence="1">
    <location>
        <begin position="92"/>
        <end position="126"/>
    </location>
</feature>
<dbReference type="AlphaFoldDB" id="A0A5C6MK60"/>
<dbReference type="Proteomes" id="UP000324091">
    <property type="component" value="Unassembled WGS sequence"/>
</dbReference>